<proteinExistence type="predicted"/>
<accession>A0A9Q3X297</accession>
<evidence type="ECO:0000313" key="1">
    <source>
        <dbReference type="EMBL" id="MCF5061653.1"/>
    </source>
</evidence>
<comment type="caution">
    <text evidence="1">The sequence shown here is derived from an EMBL/GenBank/DDBJ whole genome shotgun (WGS) entry which is preliminary data.</text>
</comment>
<evidence type="ECO:0000313" key="2">
    <source>
        <dbReference type="Proteomes" id="UP000814207"/>
    </source>
</evidence>
<sequence>MIKELAWEQATLTFYDCFGIDHYLLAPLVDPALLILGGAEVRSDFYKAQQIGELWEQLTAGRGYYYSCNAEKDQYGDEVGIGTIRRDDIQARTKVVKAMHYLTKDTQYLHLKPARAKAFRTGCIRRSTA</sequence>
<dbReference type="AlphaFoldDB" id="A0A9Q3X297"/>
<organism evidence="1 2">
    <name type="scientific">Pseudomonas syringae</name>
    <dbReference type="NCBI Taxonomy" id="317"/>
    <lineage>
        <taxon>Bacteria</taxon>
        <taxon>Pseudomonadati</taxon>
        <taxon>Pseudomonadota</taxon>
        <taxon>Gammaproteobacteria</taxon>
        <taxon>Pseudomonadales</taxon>
        <taxon>Pseudomonadaceae</taxon>
        <taxon>Pseudomonas</taxon>
    </lineage>
</organism>
<dbReference type="Proteomes" id="UP000814207">
    <property type="component" value="Unassembled WGS sequence"/>
</dbReference>
<protein>
    <submittedName>
        <fullName evidence="1">Uncharacterized protein</fullName>
    </submittedName>
</protein>
<reference evidence="1" key="1">
    <citation type="submission" date="2019-11" db="EMBL/GenBank/DDBJ databases">
        <title>Epiphytic Pseudomonas syringae from cherry orchards.</title>
        <authorList>
            <person name="Hulin M.T."/>
        </authorList>
    </citation>
    <scope>NUCLEOTIDE SEQUENCE</scope>
    <source>
        <strain evidence="1">PA-6-9A</strain>
    </source>
</reference>
<name>A0A9Q3X297_PSESX</name>
<gene>
    <name evidence="1" type="ORF">GIW73_01615</name>
</gene>
<dbReference type="EMBL" id="WKEU01000002">
    <property type="protein sequence ID" value="MCF5061653.1"/>
    <property type="molecule type" value="Genomic_DNA"/>
</dbReference>